<gene>
    <name evidence="2" type="ORF">F53441_8205</name>
</gene>
<dbReference type="EMBL" id="JAADJG010000342">
    <property type="protein sequence ID" value="KAF4448397.1"/>
    <property type="molecule type" value="Genomic_DNA"/>
</dbReference>
<evidence type="ECO:0000256" key="1">
    <source>
        <dbReference type="SAM" id="MobiDB-lite"/>
    </source>
</evidence>
<comment type="caution">
    <text evidence="2">The sequence shown here is derived from an EMBL/GenBank/DDBJ whole genome shotgun (WGS) entry which is preliminary data.</text>
</comment>
<keyword evidence="3" id="KW-1185">Reference proteome</keyword>
<dbReference type="Proteomes" id="UP000605986">
    <property type="component" value="Unassembled WGS sequence"/>
</dbReference>
<feature type="region of interest" description="Disordered" evidence="1">
    <location>
        <begin position="429"/>
        <end position="512"/>
    </location>
</feature>
<reference evidence="2" key="1">
    <citation type="submission" date="2020-01" db="EMBL/GenBank/DDBJ databases">
        <title>Identification and distribution of gene clusters putatively required for synthesis of sphingolipid metabolism inhibitors in phylogenetically diverse species of the filamentous fungus Fusarium.</title>
        <authorList>
            <person name="Kim H.-S."/>
            <person name="Busman M."/>
            <person name="Brown D.W."/>
            <person name="Divon H."/>
            <person name="Uhlig S."/>
            <person name="Proctor R.H."/>
        </authorList>
    </citation>
    <scope>NUCLEOTIDE SEQUENCE</scope>
    <source>
        <strain evidence="2">NRRL 53441</strain>
    </source>
</reference>
<protein>
    <submittedName>
        <fullName evidence="2">Uncharacterized protein</fullName>
    </submittedName>
</protein>
<dbReference type="AlphaFoldDB" id="A0A8H4P4Y4"/>
<sequence length="623" mass="71265">MSAPSKEKKKWNRHDLEERGFFYNEDSCHPKEPVPRHVEALRQAMLDFTCGIDWDSELIENIENSAMYLYDSKCEEPDWKDFFRDNFFDPLLNDASVSQEDPRRVSRANYYYDTVLSDSEALWVTFDDNGKNLGDSLPDSFYNMKRPKPDRAFYFPIYHLTEESHVPGIADRKALKWHKASMPALVESFSWPDLKMLYAHGLRPSPFHAFERKKKPLEKTLRCFPWLVIEHKMMPDNCEKLRETAYCQAVNGSGCAVRLNQIAAKYTLELAREAHFPPIPAVTTVGPEVKVWITYYIKDFFPYYDHAYDKRQFQRHDSAYMMQCIWDGDMTEPDDIIEFRLILENIHTWATRVFKPLITTYIDQWRFAHSPSSQQRMELSRSALRLIQRALDGQPGPEDTNLDQEVNLRLMELCDTFVKHAHEIMDEKLELSPPKNLQVSSSKSSRRRGRAASEQPPQTKGCLSPDSILSPPKTDPRRSPRLRARSVSRPCTPTSPTPGARSRVQPVASPAQMSRAIATAGGAKRRESASKFLQPPPEIIPQLSLTSEDADDDNILPSIESSSIDTPAYRRHAEIVMPGAFPPVTPAKSAHVSVSDIVPDEDSPAPSHWLTKSFANMFLGQTP</sequence>
<evidence type="ECO:0000313" key="3">
    <source>
        <dbReference type="Proteomes" id="UP000605986"/>
    </source>
</evidence>
<evidence type="ECO:0000313" key="2">
    <source>
        <dbReference type="EMBL" id="KAF4448397.1"/>
    </source>
</evidence>
<proteinExistence type="predicted"/>
<name>A0A8H4P4Y4_9HYPO</name>
<organism evidence="2 3">
    <name type="scientific">Fusarium austroafricanum</name>
    <dbReference type="NCBI Taxonomy" id="2364996"/>
    <lineage>
        <taxon>Eukaryota</taxon>
        <taxon>Fungi</taxon>
        <taxon>Dikarya</taxon>
        <taxon>Ascomycota</taxon>
        <taxon>Pezizomycotina</taxon>
        <taxon>Sordariomycetes</taxon>
        <taxon>Hypocreomycetidae</taxon>
        <taxon>Hypocreales</taxon>
        <taxon>Nectriaceae</taxon>
        <taxon>Fusarium</taxon>
        <taxon>Fusarium concolor species complex</taxon>
    </lineage>
</organism>
<dbReference type="OrthoDB" id="5081713at2759"/>
<accession>A0A8H4P4Y4</accession>